<dbReference type="EMBL" id="SJPJ01000001">
    <property type="protein sequence ID" value="TWT79229.1"/>
    <property type="molecule type" value="Genomic_DNA"/>
</dbReference>
<dbReference type="GO" id="GO:0032259">
    <property type="term" value="P:methylation"/>
    <property type="evidence" value="ECO:0007669"/>
    <property type="project" value="UniProtKB-KW"/>
</dbReference>
<evidence type="ECO:0000259" key="1">
    <source>
        <dbReference type="Pfam" id="PF13649"/>
    </source>
</evidence>
<gene>
    <name evidence="2" type="primary">cypM_1</name>
    <name evidence="2" type="ORF">CA13_06270</name>
</gene>
<dbReference type="OrthoDB" id="9811589at2"/>
<keyword evidence="2" id="KW-0808">Transferase</keyword>
<dbReference type="GO" id="GO:0010420">
    <property type="term" value="F:polyprenyldihydroxybenzoate methyltransferase activity"/>
    <property type="evidence" value="ECO:0007669"/>
    <property type="project" value="TreeGrafter"/>
</dbReference>
<dbReference type="PANTHER" id="PTHR43464:SF23">
    <property type="entry name" value="JUVENILE HORMONE ACID O-METHYLTRANSFERASE"/>
    <property type="match status" value="1"/>
</dbReference>
<dbReference type="EC" id="2.1.1.-" evidence="2"/>
<dbReference type="InterPro" id="IPR029063">
    <property type="entry name" value="SAM-dependent_MTases_sf"/>
</dbReference>
<reference evidence="2 3" key="1">
    <citation type="submission" date="2019-02" db="EMBL/GenBank/DDBJ databases">
        <title>Deep-cultivation of Planctomycetes and their phenomic and genomic characterization uncovers novel biology.</title>
        <authorList>
            <person name="Wiegand S."/>
            <person name="Jogler M."/>
            <person name="Boedeker C."/>
            <person name="Pinto D."/>
            <person name="Vollmers J."/>
            <person name="Rivas-Marin E."/>
            <person name="Kohn T."/>
            <person name="Peeters S.H."/>
            <person name="Heuer A."/>
            <person name="Rast P."/>
            <person name="Oberbeckmann S."/>
            <person name="Bunk B."/>
            <person name="Jeske O."/>
            <person name="Meyerdierks A."/>
            <person name="Storesund J.E."/>
            <person name="Kallscheuer N."/>
            <person name="Luecker S."/>
            <person name="Lage O.M."/>
            <person name="Pohl T."/>
            <person name="Merkel B.J."/>
            <person name="Hornburger P."/>
            <person name="Mueller R.-W."/>
            <person name="Bruemmer F."/>
            <person name="Labrenz M."/>
            <person name="Spormann A.M."/>
            <person name="Op Den Camp H."/>
            <person name="Overmann J."/>
            <person name="Amann R."/>
            <person name="Jetten M.S.M."/>
            <person name="Mascher T."/>
            <person name="Medema M.H."/>
            <person name="Devos D.P."/>
            <person name="Kaster A.-K."/>
            <person name="Ovreas L."/>
            <person name="Rohde M."/>
            <person name="Galperin M.Y."/>
            <person name="Jogler C."/>
        </authorList>
    </citation>
    <scope>NUCLEOTIDE SEQUENCE [LARGE SCALE GENOMIC DNA]</scope>
    <source>
        <strain evidence="2 3">CA13</strain>
    </source>
</reference>
<keyword evidence="2" id="KW-0489">Methyltransferase</keyword>
<dbReference type="AlphaFoldDB" id="A0A5C5YVY5"/>
<accession>A0A5C5YVY5</accession>
<protein>
    <submittedName>
        <fullName evidence="2">Cypemycin methyltransferase</fullName>
        <ecNumber evidence="2">2.1.1.-</ecNumber>
    </submittedName>
</protein>
<organism evidence="2 3">
    <name type="scientific">Novipirellula herctigrandis</name>
    <dbReference type="NCBI Taxonomy" id="2527986"/>
    <lineage>
        <taxon>Bacteria</taxon>
        <taxon>Pseudomonadati</taxon>
        <taxon>Planctomycetota</taxon>
        <taxon>Planctomycetia</taxon>
        <taxon>Pirellulales</taxon>
        <taxon>Pirellulaceae</taxon>
        <taxon>Novipirellula</taxon>
    </lineage>
</organism>
<dbReference type="CDD" id="cd02440">
    <property type="entry name" value="AdoMet_MTases"/>
    <property type="match status" value="1"/>
</dbReference>
<evidence type="ECO:0000313" key="2">
    <source>
        <dbReference type="EMBL" id="TWT79229.1"/>
    </source>
</evidence>
<dbReference type="Pfam" id="PF13649">
    <property type="entry name" value="Methyltransf_25"/>
    <property type="match status" value="1"/>
</dbReference>
<dbReference type="Gene3D" id="2.20.25.110">
    <property type="entry name" value="S-adenosyl-L-methionine-dependent methyltransferases"/>
    <property type="match status" value="1"/>
</dbReference>
<dbReference type="Gene3D" id="3.40.50.150">
    <property type="entry name" value="Vaccinia Virus protein VP39"/>
    <property type="match status" value="1"/>
</dbReference>
<comment type="caution">
    <text evidence="2">The sequence shown here is derived from an EMBL/GenBank/DDBJ whole genome shotgun (WGS) entry which is preliminary data.</text>
</comment>
<sequence length="275" mass="32049">MIRQIFRRVLFRFGSFVENWYDYPQYFDMVFRDETAAEVRFFEAAFKRYMKTMPRRLLEPGCGSGRLVGAMASRGYDVTGLDLSQPMLDYLKRRLVRRKLDATLVLGDMTEMSFRRRFDAAFCTFNTFRHLTTQASALSHLRSVADALRPGGIYILGFHCIPLDADEESDERWTACHGGTKVHVTLKVIDFNRSQRIETLRASIKAVTRTGQIHRVRSEFPLRLYTISQVKQLFAKVADQFEVAQAFDFDYDIDCPRRIDNDLCDAVFVLRRRAF</sequence>
<dbReference type="SUPFAM" id="SSF53335">
    <property type="entry name" value="S-adenosyl-L-methionine-dependent methyltransferases"/>
    <property type="match status" value="1"/>
</dbReference>
<dbReference type="Proteomes" id="UP000315010">
    <property type="component" value="Unassembled WGS sequence"/>
</dbReference>
<keyword evidence="3" id="KW-1185">Reference proteome</keyword>
<evidence type="ECO:0000313" key="3">
    <source>
        <dbReference type="Proteomes" id="UP000315010"/>
    </source>
</evidence>
<dbReference type="PANTHER" id="PTHR43464">
    <property type="entry name" value="METHYLTRANSFERASE"/>
    <property type="match status" value="1"/>
</dbReference>
<name>A0A5C5YVY5_9BACT</name>
<proteinExistence type="predicted"/>
<dbReference type="InterPro" id="IPR041698">
    <property type="entry name" value="Methyltransf_25"/>
</dbReference>
<feature type="domain" description="Methyltransferase" evidence="1">
    <location>
        <begin position="58"/>
        <end position="152"/>
    </location>
</feature>